<keyword evidence="3" id="KW-1185">Reference proteome</keyword>
<feature type="region of interest" description="Disordered" evidence="1">
    <location>
        <begin position="41"/>
        <end position="60"/>
    </location>
</feature>
<evidence type="ECO:0000313" key="3">
    <source>
        <dbReference type="Proteomes" id="UP000617734"/>
    </source>
</evidence>
<proteinExistence type="predicted"/>
<evidence type="ECO:0000256" key="1">
    <source>
        <dbReference type="SAM" id="MobiDB-lite"/>
    </source>
</evidence>
<feature type="compositionally biased region" description="Basic and acidic residues" evidence="1">
    <location>
        <begin position="1"/>
        <end position="11"/>
    </location>
</feature>
<dbReference type="Proteomes" id="UP000617734">
    <property type="component" value="Unassembled WGS sequence"/>
</dbReference>
<feature type="compositionally biased region" description="Low complexity" evidence="1">
    <location>
        <begin position="41"/>
        <end position="58"/>
    </location>
</feature>
<comment type="caution">
    <text evidence="2">The sequence shown here is derived from an EMBL/GenBank/DDBJ whole genome shotgun (WGS) entry which is preliminary data.</text>
</comment>
<evidence type="ECO:0000313" key="2">
    <source>
        <dbReference type="EMBL" id="GHH63032.1"/>
    </source>
</evidence>
<reference evidence="2" key="1">
    <citation type="journal article" date="2014" name="Int. J. Syst. Evol. Microbiol.">
        <title>Complete genome sequence of Corynebacterium casei LMG S-19264T (=DSM 44701T), isolated from a smear-ripened cheese.</title>
        <authorList>
            <consortium name="US DOE Joint Genome Institute (JGI-PGF)"/>
            <person name="Walter F."/>
            <person name="Albersmeier A."/>
            <person name="Kalinowski J."/>
            <person name="Ruckert C."/>
        </authorList>
    </citation>
    <scope>NUCLEOTIDE SEQUENCE</scope>
    <source>
        <strain evidence="2">JCM 4646</strain>
    </source>
</reference>
<feature type="compositionally biased region" description="Low complexity" evidence="1">
    <location>
        <begin position="13"/>
        <end position="25"/>
    </location>
</feature>
<accession>A0A919FEY9</accession>
<protein>
    <submittedName>
        <fullName evidence="2">Uncharacterized protein</fullName>
    </submittedName>
</protein>
<dbReference type="AlphaFoldDB" id="A0A919FEY9"/>
<sequence length="82" mass="8526">MANGSVDERLKPGQAGARRQLQARAAADVITRHHDCFSPSSKVQAQAAAEQSSRSGSSVETQLAAGTAVCEATGRQPFSCQP</sequence>
<gene>
    <name evidence="2" type="ORF">GCM10018781_11830</name>
</gene>
<feature type="region of interest" description="Disordered" evidence="1">
    <location>
        <begin position="1"/>
        <end position="25"/>
    </location>
</feature>
<reference evidence="2" key="2">
    <citation type="submission" date="2020-09" db="EMBL/GenBank/DDBJ databases">
        <authorList>
            <person name="Sun Q."/>
            <person name="Ohkuma M."/>
        </authorList>
    </citation>
    <scope>NUCLEOTIDE SEQUENCE</scope>
    <source>
        <strain evidence="2">JCM 4646</strain>
    </source>
</reference>
<name>A0A919FEY9_9ACTN</name>
<dbReference type="EMBL" id="BNBO01000004">
    <property type="protein sequence ID" value="GHH63032.1"/>
    <property type="molecule type" value="Genomic_DNA"/>
</dbReference>
<organism evidence="2 3">
    <name type="scientific">Kitasatospora indigofera</name>
    <dbReference type="NCBI Taxonomy" id="67307"/>
    <lineage>
        <taxon>Bacteria</taxon>
        <taxon>Bacillati</taxon>
        <taxon>Actinomycetota</taxon>
        <taxon>Actinomycetes</taxon>
        <taxon>Kitasatosporales</taxon>
        <taxon>Streptomycetaceae</taxon>
        <taxon>Kitasatospora</taxon>
    </lineage>
</organism>